<keyword evidence="12" id="KW-1185">Reference proteome</keyword>
<evidence type="ECO:0000256" key="9">
    <source>
        <dbReference type="HAMAP-Rule" id="MF_00135"/>
    </source>
</evidence>
<dbReference type="AlphaFoldDB" id="C4FJD2"/>
<evidence type="ECO:0000313" key="12">
    <source>
        <dbReference type="Proteomes" id="UP000005540"/>
    </source>
</evidence>
<evidence type="ECO:0000313" key="11">
    <source>
        <dbReference type="EMBL" id="EEP60818.1"/>
    </source>
</evidence>
<dbReference type="CDD" id="cd00405">
    <property type="entry name" value="PRAI"/>
    <property type="match status" value="1"/>
</dbReference>
<reference evidence="11 12" key="1">
    <citation type="submission" date="2009-04" db="EMBL/GenBank/DDBJ databases">
        <authorList>
            <person name="Reysenbach A.-L."/>
            <person name="Heidelberg J.F."/>
            <person name="Nelson W.C."/>
        </authorList>
    </citation>
    <scope>NUCLEOTIDE SEQUENCE [LARGE SCALE GENOMIC DNA]</scope>
    <source>
        <strain evidence="11 12">SS-5</strain>
    </source>
</reference>
<keyword evidence="6 9" id="KW-0822">Tryptophan biosynthesis</keyword>
<evidence type="ECO:0000256" key="8">
    <source>
        <dbReference type="ARBA" id="ARBA00023235"/>
    </source>
</evidence>
<dbReference type="InterPro" id="IPR001240">
    <property type="entry name" value="PRAI_dom"/>
</dbReference>
<evidence type="ECO:0000256" key="7">
    <source>
        <dbReference type="ARBA" id="ARBA00023141"/>
    </source>
</evidence>
<keyword evidence="8 9" id="KW-0413">Isomerase</keyword>
<comment type="caution">
    <text evidence="11">The sequence shown here is derived from an EMBL/GenBank/DDBJ whole genome shotgun (WGS) entry which is preliminary data.</text>
</comment>
<dbReference type="EMBL" id="ABZS01000050">
    <property type="protein sequence ID" value="EEP60818.1"/>
    <property type="molecule type" value="Genomic_DNA"/>
</dbReference>
<proteinExistence type="inferred from homology"/>
<dbReference type="SUPFAM" id="SSF51366">
    <property type="entry name" value="Ribulose-phoshate binding barrel"/>
    <property type="match status" value="1"/>
</dbReference>
<comment type="pathway">
    <text evidence="2 9">Amino-acid biosynthesis; L-tryptophan biosynthesis; L-tryptophan from chorismate: step 3/5.</text>
</comment>
<dbReference type="HAMAP" id="MF_00135">
    <property type="entry name" value="PRAI"/>
    <property type="match status" value="1"/>
</dbReference>
<dbReference type="Pfam" id="PF00697">
    <property type="entry name" value="PRAI"/>
    <property type="match status" value="1"/>
</dbReference>
<dbReference type="GO" id="GO:0004640">
    <property type="term" value="F:phosphoribosylanthranilate isomerase activity"/>
    <property type="evidence" value="ECO:0007669"/>
    <property type="project" value="UniProtKB-UniRule"/>
</dbReference>
<dbReference type="PANTHER" id="PTHR42894:SF1">
    <property type="entry name" value="N-(5'-PHOSPHORIBOSYL)ANTHRANILATE ISOMERASE"/>
    <property type="match status" value="1"/>
</dbReference>
<dbReference type="EC" id="5.3.1.24" evidence="3 9"/>
<dbReference type="Gene3D" id="3.20.20.70">
    <property type="entry name" value="Aldolase class I"/>
    <property type="match status" value="1"/>
</dbReference>
<evidence type="ECO:0000256" key="1">
    <source>
        <dbReference type="ARBA" id="ARBA00001164"/>
    </source>
</evidence>
<comment type="similarity">
    <text evidence="9">Belongs to the TrpF family.</text>
</comment>
<dbReference type="RefSeq" id="WP_007546418.1">
    <property type="nucleotide sequence ID" value="NZ_ABZS01000050.1"/>
</dbReference>
<evidence type="ECO:0000256" key="3">
    <source>
        <dbReference type="ARBA" id="ARBA00012572"/>
    </source>
</evidence>
<evidence type="ECO:0000259" key="10">
    <source>
        <dbReference type="Pfam" id="PF00697"/>
    </source>
</evidence>
<evidence type="ECO:0000256" key="4">
    <source>
        <dbReference type="ARBA" id="ARBA00022272"/>
    </source>
</evidence>
<name>C4FJD2_9AQUI</name>
<evidence type="ECO:0000256" key="2">
    <source>
        <dbReference type="ARBA" id="ARBA00004664"/>
    </source>
</evidence>
<dbReference type="PANTHER" id="PTHR42894">
    <property type="entry name" value="N-(5'-PHOSPHORIBOSYL)ANTHRANILATE ISOMERASE"/>
    <property type="match status" value="1"/>
</dbReference>
<accession>C4FJD2</accession>
<keyword evidence="5 9" id="KW-0028">Amino-acid biosynthesis</keyword>
<feature type="domain" description="N-(5'phosphoribosyl) anthranilate isomerase (PRAI)" evidence="10">
    <location>
        <begin position="3"/>
        <end position="198"/>
    </location>
</feature>
<dbReference type="OrthoDB" id="9786954at2"/>
<dbReference type="InterPro" id="IPR044643">
    <property type="entry name" value="TrpF_fam"/>
</dbReference>
<dbReference type="GO" id="GO:0000162">
    <property type="term" value="P:L-tryptophan biosynthetic process"/>
    <property type="evidence" value="ECO:0007669"/>
    <property type="project" value="UniProtKB-UniRule"/>
</dbReference>
<protein>
    <recommendedName>
        <fullName evidence="4 9">N-(5'-phosphoribosyl)anthranilate isomerase</fullName>
        <shortName evidence="9">PRAI</shortName>
        <ecNumber evidence="3 9">5.3.1.24</ecNumber>
    </recommendedName>
</protein>
<dbReference type="InterPro" id="IPR011060">
    <property type="entry name" value="RibuloseP-bd_barrel"/>
</dbReference>
<dbReference type="Proteomes" id="UP000005540">
    <property type="component" value="Unassembled WGS sequence"/>
</dbReference>
<dbReference type="InterPro" id="IPR013785">
    <property type="entry name" value="Aldolase_TIM"/>
</dbReference>
<evidence type="ECO:0000256" key="6">
    <source>
        <dbReference type="ARBA" id="ARBA00022822"/>
    </source>
</evidence>
<comment type="catalytic activity">
    <reaction evidence="1 9">
        <text>N-(5-phospho-beta-D-ribosyl)anthranilate = 1-(2-carboxyphenylamino)-1-deoxy-D-ribulose 5-phosphate</text>
        <dbReference type="Rhea" id="RHEA:21540"/>
        <dbReference type="ChEBI" id="CHEBI:18277"/>
        <dbReference type="ChEBI" id="CHEBI:58613"/>
        <dbReference type="EC" id="5.3.1.24"/>
    </reaction>
</comment>
<dbReference type="UniPathway" id="UPA00035">
    <property type="reaction ID" value="UER00042"/>
</dbReference>
<evidence type="ECO:0000256" key="5">
    <source>
        <dbReference type="ARBA" id="ARBA00022605"/>
    </source>
</evidence>
<organism evidence="11 12">
    <name type="scientific">Sulfurihydrogenibium yellowstonense SS-5</name>
    <dbReference type="NCBI Taxonomy" id="432331"/>
    <lineage>
        <taxon>Bacteria</taxon>
        <taxon>Pseudomonadati</taxon>
        <taxon>Aquificota</taxon>
        <taxon>Aquificia</taxon>
        <taxon>Aquificales</taxon>
        <taxon>Hydrogenothermaceae</taxon>
        <taxon>Sulfurihydrogenibium</taxon>
    </lineage>
</organism>
<sequence length="203" mass="22780">MIVKICGITLPSQAKEISEYGADYIGVITYPKSPRYIGIERIKEIKENLKNSKLVAVVVNPILEQALELLNIADFIQFHGDEDLDFVKKFPKNRVIKAIRVKNESDLEKIKTFKNEDITVLVDAFKEGVYGGTGEMIDLNLLKKITDVYDKVIISGGLSETNLKEILNHVKPYGVDASSKLEVSPGVKDLDKVKKFIDIAKNR</sequence>
<keyword evidence="7 9" id="KW-0057">Aromatic amino acid biosynthesis</keyword>
<gene>
    <name evidence="9 11" type="primary">trpF</name>
    <name evidence="11" type="ORF">SULYE_0679</name>
</gene>